<evidence type="ECO:0000256" key="5">
    <source>
        <dbReference type="SAM" id="Phobius"/>
    </source>
</evidence>
<dbReference type="Proteomes" id="UP000515156">
    <property type="component" value="Chromosome 3"/>
</dbReference>
<dbReference type="PANTHER" id="PTHR46186:SF2">
    <property type="entry name" value="CYSTATIN"/>
    <property type="match status" value="1"/>
</dbReference>
<dbReference type="OrthoDB" id="1908104at2759"/>
<dbReference type="GO" id="GO:0031982">
    <property type="term" value="C:vesicle"/>
    <property type="evidence" value="ECO:0007669"/>
    <property type="project" value="TreeGrafter"/>
</dbReference>
<dbReference type="RefSeq" id="XP_030054944.1">
    <property type="nucleotide sequence ID" value="XM_030199084.1"/>
</dbReference>
<dbReference type="InterPro" id="IPR018073">
    <property type="entry name" value="Prot_inh_cystat_CS"/>
</dbReference>
<keyword evidence="3" id="KW-0789">Thiol protease inhibitor</keyword>
<dbReference type="FunCoup" id="A0A6P7XWV6">
    <property type="interactions" value="602"/>
</dbReference>
<dbReference type="Gene3D" id="3.10.450.10">
    <property type="match status" value="1"/>
</dbReference>
<name>A0A6P7XWV6_9AMPH</name>
<accession>A0A6P7XWV6</accession>
<dbReference type="PANTHER" id="PTHR46186">
    <property type="entry name" value="CYSTATIN"/>
    <property type="match status" value="1"/>
</dbReference>
<dbReference type="InterPro" id="IPR046350">
    <property type="entry name" value="Cystatin_sf"/>
</dbReference>
<dbReference type="GeneID" id="115467267"/>
<keyword evidence="4" id="KW-1015">Disulfide bond</keyword>
<evidence type="ECO:0000256" key="2">
    <source>
        <dbReference type="ARBA" id="ARBA00022690"/>
    </source>
</evidence>
<sequence>MLKLLQCKKGARVSQRISLQQESLVFQAERELCKHTGGVIHHHAFLFEQLSCPSALRLLHISLVSHFPESEWREQHAVKTDKTQPEGTEIDTKMAAMWPISLLCLIALALTTGAFAVNERQLPLVGGLREAGVNEEGVQKAMSFAMRKYNQASNDKYAMNVCRMIRARKQIVSGIKYFIDVDVCRTQCDISTSELTNCAFHQGSELEKTLTCQFVVRVIPWRKQSELESQECRQ</sequence>
<keyword evidence="7" id="KW-1185">Reference proteome</keyword>
<organism evidence="7 8">
    <name type="scientific">Microcaecilia unicolor</name>
    <dbReference type="NCBI Taxonomy" id="1415580"/>
    <lineage>
        <taxon>Eukaryota</taxon>
        <taxon>Metazoa</taxon>
        <taxon>Chordata</taxon>
        <taxon>Craniata</taxon>
        <taxon>Vertebrata</taxon>
        <taxon>Euteleostomi</taxon>
        <taxon>Amphibia</taxon>
        <taxon>Gymnophiona</taxon>
        <taxon>Siphonopidae</taxon>
        <taxon>Microcaecilia</taxon>
    </lineage>
</organism>
<evidence type="ECO:0000259" key="6">
    <source>
        <dbReference type="SMART" id="SM00043"/>
    </source>
</evidence>
<dbReference type="FunFam" id="3.10.450.10:FF:000004">
    <property type="entry name" value="Cystatin C"/>
    <property type="match status" value="1"/>
</dbReference>
<dbReference type="AlphaFoldDB" id="A0A6P7XWV6"/>
<dbReference type="SMART" id="SM00043">
    <property type="entry name" value="CY"/>
    <property type="match status" value="1"/>
</dbReference>
<comment type="similarity">
    <text evidence="1">Belongs to the cystatin family.</text>
</comment>
<keyword evidence="5" id="KW-0472">Membrane</keyword>
<dbReference type="CDD" id="cd00042">
    <property type="entry name" value="CY"/>
    <property type="match status" value="1"/>
</dbReference>
<evidence type="ECO:0000313" key="8">
    <source>
        <dbReference type="RefSeq" id="XP_030054944.1"/>
    </source>
</evidence>
<dbReference type="PROSITE" id="PS00287">
    <property type="entry name" value="CYSTATIN"/>
    <property type="match status" value="1"/>
</dbReference>
<feature type="domain" description="Cystatin" evidence="6">
    <location>
        <begin position="123"/>
        <end position="233"/>
    </location>
</feature>
<protein>
    <submittedName>
        <fullName evidence="8">Cystatin-like</fullName>
    </submittedName>
</protein>
<dbReference type="KEGG" id="muo:115467267"/>
<dbReference type="Pfam" id="PF00031">
    <property type="entry name" value="Cystatin"/>
    <property type="match status" value="1"/>
</dbReference>
<evidence type="ECO:0000256" key="1">
    <source>
        <dbReference type="ARBA" id="ARBA00009403"/>
    </source>
</evidence>
<dbReference type="GO" id="GO:0004869">
    <property type="term" value="F:cysteine-type endopeptidase inhibitor activity"/>
    <property type="evidence" value="ECO:0007669"/>
    <property type="project" value="UniProtKB-KW"/>
</dbReference>
<keyword evidence="2" id="KW-0646">Protease inhibitor</keyword>
<keyword evidence="5" id="KW-0812">Transmembrane</keyword>
<evidence type="ECO:0000256" key="3">
    <source>
        <dbReference type="ARBA" id="ARBA00022704"/>
    </source>
</evidence>
<dbReference type="InterPro" id="IPR000010">
    <property type="entry name" value="Cystatin_dom"/>
</dbReference>
<feature type="transmembrane region" description="Helical" evidence="5">
    <location>
        <begin position="96"/>
        <end position="117"/>
    </location>
</feature>
<gene>
    <name evidence="8" type="primary">LOC115467267</name>
</gene>
<dbReference type="GO" id="GO:0005737">
    <property type="term" value="C:cytoplasm"/>
    <property type="evidence" value="ECO:0007669"/>
    <property type="project" value="TreeGrafter"/>
</dbReference>
<dbReference type="SUPFAM" id="SSF54403">
    <property type="entry name" value="Cystatin/monellin"/>
    <property type="match status" value="1"/>
</dbReference>
<dbReference type="GO" id="GO:0005615">
    <property type="term" value="C:extracellular space"/>
    <property type="evidence" value="ECO:0007669"/>
    <property type="project" value="TreeGrafter"/>
</dbReference>
<reference evidence="8" key="1">
    <citation type="submission" date="2025-08" db="UniProtKB">
        <authorList>
            <consortium name="RefSeq"/>
        </authorList>
    </citation>
    <scope>IDENTIFICATION</scope>
</reference>
<evidence type="ECO:0000256" key="4">
    <source>
        <dbReference type="ARBA" id="ARBA00023157"/>
    </source>
</evidence>
<evidence type="ECO:0000313" key="7">
    <source>
        <dbReference type="Proteomes" id="UP000515156"/>
    </source>
</evidence>
<proteinExistence type="inferred from homology"/>
<keyword evidence="5" id="KW-1133">Transmembrane helix</keyword>
<dbReference type="InParanoid" id="A0A6P7XWV6"/>